<evidence type="ECO:0000313" key="9">
    <source>
        <dbReference type="EMBL" id="KUZ90717.1"/>
    </source>
</evidence>
<keyword evidence="7 8" id="KW-0472">Membrane</keyword>
<accession>A0A102L645</accession>
<feature type="transmembrane region" description="Helical" evidence="8">
    <location>
        <begin position="313"/>
        <end position="332"/>
    </location>
</feature>
<dbReference type="PANTHER" id="PTHR30472">
    <property type="entry name" value="FERRIC ENTEROBACTIN TRANSPORT SYSTEM PERMEASE PROTEIN"/>
    <property type="match status" value="1"/>
</dbReference>
<feature type="transmembrane region" description="Helical" evidence="8">
    <location>
        <begin position="245"/>
        <end position="273"/>
    </location>
</feature>
<evidence type="ECO:0000256" key="8">
    <source>
        <dbReference type="SAM" id="Phobius"/>
    </source>
</evidence>
<reference evidence="9 10" key="1">
    <citation type="submission" date="2015-11" db="EMBL/GenBank/DDBJ databases">
        <title>Expanding the genomic diversity of Burkholderia species for the development of highly accurate diagnostics.</title>
        <authorList>
            <person name="Sahl J."/>
            <person name="Keim P."/>
            <person name="Wagner D."/>
        </authorList>
    </citation>
    <scope>NUCLEOTIDE SEQUENCE [LARGE SCALE GENOMIC DNA]</scope>
    <source>
        <strain evidence="9 10">RF32-BP4</strain>
    </source>
</reference>
<feature type="transmembrane region" description="Helical" evidence="8">
    <location>
        <begin position="96"/>
        <end position="119"/>
    </location>
</feature>
<comment type="subcellular location">
    <subcellularLocation>
        <location evidence="1">Cell membrane</location>
        <topology evidence="1">Multi-pass membrane protein</topology>
    </subcellularLocation>
</comment>
<dbReference type="GO" id="GO:0022857">
    <property type="term" value="F:transmembrane transporter activity"/>
    <property type="evidence" value="ECO:0007669"/>
    <property type="project" value="InterPro"/>
</dbReference>
<feature type="transmembrane region" description="Helical" evidence="8">
    <location>
        <begin position="63"/>
        <end position="84"/>
    </location>
</feature>
<dbReference type="Gene3D" id="1.10.3470.10">
    <property type="entry name" value="ABC transporter involved in vitamin B12 uptake, BtuC"/>
    <property type="match status" value="1"/>
</dbReference>
<organism evidence="9 10">
    <name type="scientific">Burkholderia ubonensis</name>
    <dbReference type="NCBI Taxonomy" id="101571"/>
    <lineage>
        <taxon>Bacteria</taxon>
        <taxon>Pseudomonadati</taxon>
        <taxon>Pseudomonadota</taxon>
        <taxon>Betaproteobacteria</taxon>
        <taxon>Burkholderiales</taxon>
        <taxon>Burkholderiaceae</taxon>
        <taxon>Burkholderia</taxon>
        <taxon>Burkholderia cepacia complex</taxon>
    </lineage>
</organism>
<gene>
    <name evidence="9" type="ORF">WI38_14550</name>
</gene>
<sequence length="337" mass="34220">MSPARAVAIWAALAAAVAALFVASLTIGSVPISPLQALASLVPHGGDASGGTALFGDIVRTLRVPRALAGFACGALLALAGALLQVLLRNPLAEPYVLGVSGGAAGFALVAMIAGGAWWLVDASAFAGALVSMLLVFGLARRELWRGDARDASPRLLLTGVVIAAGWGALVTLLLSLAPDARLRGIIFWLTGDLNGVATPWFAWAALALAASVALPAAPQLNVLLRGDATALALGVPVARLRVRIYLVASLAAAAAVTTAGTIGFVGLVVPHALRLAFGNDQRMLLPAVMLAGGGGVMAADLLARTVIAPAQLPVGVMTALIGVPVFLWMLLRRPMR</sequence>
<dbReference type="InterPro" id="IPR037294">
    <property type="entry name" value="ABC_BtuC-like"/>
</dbReference>
<name>A0A102L645_9BURK</name>
<keyword evidence="5 8" id="KW-0812">Transmembrane</keyword>
<evidence type="ECO:0000256" key="3">
    <source>
        <dbReference type="ARBA" id="ARBA00022448"/>
    </source>
</evidence>
<dbReference type="InterPro" id="IPR000522">
    <property type="entry name" value="ABC_transptr_permease_BtuC"/>
</dbReference>
<feature type="transmembrane region" description="Helical" evidence="8">
    <location>
        <begin position="125"/>
        <end position="144"/>
    </location>
</feature>
<evidence type="ECO:0000313" key="10">
    <source>
        <dbReference type="Proteomes" id="UP000065521"/>
    </source>
</evidence>
<keyword evidence="3" id="KW-0813">Transport</keyword>
<keyword evidence="4" id="KW-1003">Cell membrane</keyword>
<keyword evidence="6 8" id="KW-1133">Transmembrane helix</keyword>
<dbReference type="GO" id="GO:0005886">
    <property type="term" value="C:plasma membrane"/>
    <property type="evidence" value="ECO:0007669"/>
    <property type="project" value="UniProtKB-SubCell"/>
</dbReference>
<evidence type="ECO:0000256" key="1">
    <source>
        <dbReference type="ARBA" id="ARBA00004651"/>
    </source>
</evidence>
<evidence type="ECO:0000256" key="4">
    <source>
        <dbReference type="ARBA" id="ARBA00022475"/>
    </source>
</evidence>
<evidence type="ECO:0000256" key="2">
    <source>
        <dbReference type="ARBA" id="ARBA00007935"/>
    </source>
</evidence>
<evidence type="ECO:0000256" key="5">
    <source>
        <dbReference type="ARBA" id="ARBA00022692"/>
    </source>
</evidence>
<comment type="similarity">
    <text evidence="2">Belongs to the binding-protein-dependent transport system permease family. FecCD subfamily.</text>
</comment>
<proteinExistence type="inferred from homology"/>
<protein>
    <submittedName>
        <fullName evidence="9">Iron ABC transporter</fullName>
    </submittedName>
</protein>
<dbReference type="SUPFAM" id="SSF81345">
    <property type="entry name" value="ABC transporter involved in vitamin B12 uptake, BtuC"/>
    <property type="match status" value="1"/>
</dbReference>
<dbReference type="Proteomes" id="UP000065521">
    <property type="component" value="Unassembled WGS sequence"/>
</dbReference>
<dbReference type="EMBL" id="LOTN01000027">
    <property type="protein sequence ID" value="KUZ90717.1"/>
    <property type="molecule type" value="Genomic_DNA"/>
</dbReference>
<dbReference type="CDD" id="cd06550">
    <property type="entry name" value="TM_ABC_iron-siderophores_like"/>
    <property type="match status" value="1"/>
</dbReference>
<dbReference type="PANTHER" id="PTHR30472:SF25">
    <property type="entry name" value="ABC TRANSPORTER PERMEASE PROTEIN MJ0876-RELATED"/>
    <property type="match status" value="1"/>
</dbReference>
<feature type="transmembrane region" description="Helical" evidence="8">
    <location>
        <begin position="198"/>
        <end position="216"/>
    </location>
</feature>
<dbReference type="Pfam" id="PF01032">
    <property type="entry name" value="FecCD"/>
    <property type="match status" value="1"/>
</dbReference>
<comment type="caution">
    <text evidence="9">The sequence shown here is derived from an EMBL/GenBank/DDBJ whole genome shotgun (WGS) entry which is preliminary data.</text>
</comment>
<feature type="transmembrane region" description="Helical" evidence="8">
    <location>
        <begin position="156"/>
        <end position="178"/>
    </location>
</feature>
<evidence type="ECO:0000256" key="6">
    <source>
        <dbReference type="ARBA" id="ARBA00022989"/>
    </source>
</evidence>
<dbReference type="RefSeq" id="WP_059633358.1">
    <property type="nucleotide sequence ID" value="NZ_LOTK01000075.1"/>
</dbReference>
<evidence type="ECO:0000256" key="7">
    <source>
        <dbReference type="ARBA" id="ARBA00023136"/>
    </source>
</evidence>
<dbReference type="AlphaFoldDB" id="A0A102L645"/>